<dbReference type="InterPro" id="IPR013762">
    <property type="entry name" value="Integrase-like_cat_sf"/>
</dbReference>
<dbReference type="SUPFAM" id="SSF56349">
    <property type="entry name" value="DNA breaking-rejoining enzymes"/>
    <property type="match status" value="1"/>
</dbReference>
<protein>
    <submittedName>
        <fullName evidence="7">Tyrosine-type recombinase/integrase</fullName>
    </submittedName>
</protein>
<organism evidence="7 8">
    <name type="scientific">Photobacterium phosphoreum</name>
    <dbReference type="NCBI Taxonomy" id="659"/>
    <lineage>
        <taxon>Bacteria</taxon>
        <taxon>Pseudomonadati</taxon>
        <taxon>Pseudomonadota</taxon>
        <taxon>Gammaproteobacteria</taxon>
        <taxon>Vibrionales</taxon>
        <taxon>Vibrionaceae</taxon>
        <taxon>Photobacterium</taxon>
    </lineage>
</organism>
<dbReference type="PROSITE" id="PS51898">
    <property type="entry name" value="TYR_RECOMBINASE"/>
    <property type="match status" value="1"/>
</dbReference>
<evidence type="ECO:0000256" key="1">
    <source>
        <dbReference type="ARBA" id="ARBA00022908"/>
    </source>
</evidence>
<proteinExistence type="predicted"/>
<sequence length="322" mass="36649">MSIKSIPSGYEVDCRPQGRSGKRYRKKFKTKSEAIHFERWLISTKNQKEWVNKTKEKRSFRVLIELWFKYHGQQLKSGEKDVKHLLKLDDELGNPKACDVTKTLFSDYRANQLTKGRKATTINRNHYRLSSVFTVLIQSGEINCDHPLQDFLQLKEPSREMGFLSIDEIKILLAALDGDALKIAKLSLATGARWGEAANLKNSHLVSGKVIYVNTKNGKNRTVPIKSELFNEIATGKSGNVFKPCYKEFYQILKSLNFDLPKGQAVHVLRHTFASHFIMNGGNVLILQKILGHSSILQTMKYAHLAPNYLNDAMELNPLSTL</sequence>
<evidence type="ECO:0000259" key="5">
    <source>
        <dbReference type="PROSITE" id="PS51898"/>
    </source>
</evidence>
<feature type="domain" description="Tyr recombinase" evidence="5">
    <location>
        <begin position="159"/>
        <end position="315"/>
    </location>
</feature>
<accession>A0AAW4ZSU2</accession>
<feature type="domain" description="Core-binding (CB)" evidence="6">
    <location>
        <begin position="58"/>
        <end position="137"/>
    </location>
</feature>
<dbReference type="Pfam" id="PF00589">
    <property type="entry name" value="Phage_integrase"/>
    <property type="match status" value="1"/>
</dbReference>
<evidence type="ECO:0000256" key="2">
    <source>
        <dbReference type="ARBA" id="ARBA00023125"/>
    </source>
</evidence>
<name>A0AAW4ZSU2_PHOPO</name>
<evidence type="ECO:0000256" key="4">
    <source>
        <dbReference type="PROSITE-ProRule" id="PRU01248"/>
    </source>
</evidence>
<dbReference type="PANTHER" id="PTHR30349">
    <property type="entry name" value="PHAGE INTEGRASE-RELATED"/>
    <property type="match status" value="1"/>
</dbReference>
<dbReference type="RefSeq" id="WP_232581274.1">
    <property type="nucleotide sequence ID" value="NZ_WMCP01000011.1"/>
</dbReference>
<dbReference type="PROSITE" id="PS51900">
    <property type="entry name" value="CB"/>
    <property type="match status" value="1"/>
</dbReference>
<dbReference type="Gene3D" id="1.10.443.10">
    <property type="entry name" value="Intergrase catalytic core"/>
    <property type="match status" value="1"/>
</dbReference>
<dbReference type="InterPro" id="IPR011010">
    <property type="entry name" value="DNA_brk_join_enz"/>
</dbReference>
<dbReference type="Pfam" id="PF24624">
    <property type="entry name" value="Int_N"/>
    <property type="match status" value="1"/>
</dbReference>
<dbReference type="InterPro" id="IPR044068">
    <property type="entry name" value="CB"/>
</dbReference>
<gene>
    <name evidence="7" type="ORF">GLP33_10565</name>
</gene>
<evidence type="ECO:0000256" key="3">
    <source>
        <dbReference type="ARBA" id="ARBA00023172"/>
    </source>
</evidence>
<keyword evidence="1" id="KW-0229">DNA integration</keyword>
<comment type="caution">
    <text evidence="7">The sequence shown here is derived from an EMBL/GenBank/DDBJ whole genome shotgun (WGS) entry which is preliminary data.</text>
</comment>
<evidence type="ECO:0000313" key="7">
    <source>
        <dbReference type="EMBL" id="MCF2302172.1"/>
    </source>
</evidence>
<dbReference type="AlphaFoldDB" id="A0AAW4ZSU2"/>
<dbReference type="GO" id="GO:0015074">
    <property type="term" value="P:DNA integration"/>
    <property type="evidence" value="ECO:0007669"/>
    <property type="project" value="UniProtKB-KW"/>
</dbReference>
<evidence type="ECO:0000259" key="6">
    <source>
        <dbReference type="PROSITE" id="PS51900"/>
    </source>
</evidence>
<dbReference type="InterPro" id="IPR002104">
    <property type="entry name" value="Integrase_catalytic"/>
</dbReference>
<dbReference type="Proteomes" id="UP000813876">
    <property type="component" value="Unassembled WGS sequence"/>
</dbReference>
<reference evidence="7" key="1">
    <citation type="submission" date="2019-11" db="EMBL/GenBank/DDBJ databases">
        <title>Comparative genomics of photobacteria reveal adaptation to distinct habitats.</title>
        <authorList>
            <person name="Fuertes-Perez S."/>
            <person name="Hilgarth M."/>
            <person name="Vogel R.F."/>
        </authorList>
    </citation>
    <scope>NUCLEOTIDE SEQUENCE</scope>
    <source>
        <strain evidence="7">TMW2.2145</strain>
    </source>
</reference>
<dbReference type="CDD" id="cd00796">
    <property type="entry name" value="INT_Rci_Hp1_C"/>
    <property type="match status" value="1"/>
</dbReference>
<evidence type="ECO:0000313" key="8">
    <source>
        <dbReference type="Proteomes" id="UP000813876"/>
    </source>
</evidence>
<dbReference type="GO" id="GO:0006310">
    <property type="term" value="P:DNA recombination"/>
    <property type="evidence" value="ECO:0007669"/>
    <property type="project" value="UniProtKB-KW"/>
</dbReference>
<dbReference type="EMBL" id="WMCP01000011">
    <property type="protein sequence ID" value="MCF2302172.1"/>
    <property type="molecule type" value="Genomic_DNA"/>
</dbReference>
<keyword evidence="3" id="KW-0233">DNA recombination</keyword>
<keyword evidence="2 4" id="KW-0238">DNA-binding</keyword>
<dbReference type="InterPro" id="IPR057084">
    <property type="entry name" value="Int_N"/>
</dbReference>
<dbReference type="PANTHER" id="PTHR30349:SF93">
    <property type="entry name" value="FELS-2 PROPHAGE PROTEIN"/>
    <property type="match status" value="1"/>
</dbReference>
<dbReference type="GO" id="GO:0003677">
    <property type="term" value="F:DNA binding"/>
    <property type="evidence" value="ECO:0007669"/>
    <property type="project" value="UniProtKB-UniRule"/>
</dbReference>
<dbReference type="InterPro" id="IPR050090">
    <property type="entry name" value="Tyrosine_recombinase_XerCD"/>
</dbReference>